<dbReference type="GO" id="GO:0009037">
    <property type="term" value="F:tyrosine-based site-specific recombinase activity"/>
    <property type="evidence" value="ECO:0007669"/>
    <property type="project" value="UniProtKB-UniRule"/>
</dbReference>
<dbReference type="InterPro" id="IPR002104">
    <property type="entry name" value="Integrase_catalytic"/>
</dbReference>
<keyword evidence="5 10" id="KW-0159">Chromosome partition</keyword>
<dbReference type="Pfam" id="PF02899">
    <property type="entry name" value="Phage_int_SAM_1"/>
    <property type="match status" value="1"/>
</dbReference>
<dbReference type="CDD" id="cd00798">
    <property type="entry name" value="INT_XerDC_C"/>
    <property type="match status" value="1"/>
</dbReference>
<keyword evidence="17" id="KW-1185">Reference proteome</keyword>
<evidence type="ECO:0000259" key="12">
    <source>
        <dbReference type="PROSITE" id="PS51898"/>
    </source>
</evidence>
<dbReference type="NCBIfam" id="NF001399">
    <property type="entry name" value="PRK00283.1"/>
    <property type="match status" value="1"/>
</dbReference>
<feature type="active site" evidence="10">
    <location>
        <position position="149"/>
    </location>
</feature>
<evidence type="ECO:0000256" key="11">
    <source>
        <dbReference type="NCBIfam" id="TIGR02224"/>
    </source>
</evidence>
<feature type="active site" evidence="10">
    <location>
        <position position="244"/>
    </location>
</feature>
<dbReference type="STRING" id="306540.SAMN05421839_102132"/>
<dbReference type="SUPFAM" id="SSF47823">
    <property type="entry name" value="lambda integrase-like, N-terminal domain"/>
    <property type="match status" value="1"/>
</dbReference>
<feature type="active site" evidence="10">
    <location>
        <position position="247"/>
    </location>
</feature>
<keyword evidence="9 10" id="KW-0131">Cell cycle</keyword>
<keyword evidence="6 10" id="KW-0229">DNA integration</keyword>
<dbReference type="PANTHER" id="PTHR30349">
    <property type="entry name" value="PHAGE INTEGRASE-RELATED"/>
    <property type="match status" value="1"/>
</dbReference>
<evidence type="ECO:0000256" key="2">
    <source>
        <dbReference type="ARBA" id="ARBA00006657"/>
    </source>
</evidence>
<dbReference type="NCBIfam" id="TIGR02224">
    <property type="entry name" value="recomb_XerC"/>
    <property type="match status" value="1"/>
</dbReference>
<feature type="domain" description="Tyr recombinase" evidence="12">
    <location>
        <begin position="109"/>
        <end position="292"/>
    </location>
</feature>
<dbReference type="HAMAP" id="MF_01808">
    <property type="entry name" value="Recomb_XerC_XerD"/>
    <property type="match status" value="1"/>
</dbReference>
<evidence type="ECO:0000313" key="15">
    <source>
        <dbReference type="EMBL" id="SFO98284.1"/>
    </source>
</evidence>
<dbReference type="GO" id="GO:0006313">
    <property type="term" value="P:DNA transposition"/>
    <property type="evidence" value="ECO:0007669"/>
    <property type="project" value="UniProtKB-UniRule"/>
</dbReference>
<dbReference type="InterPro" id="IPR044068">
    <property type="entry name" value="CB"/>
</dbReference>
<comment type="similarity">
    <text evidence="2 10">Belongs to the 'phage' integrase family. XerC subfamily.</text>
</comment>
<dbReference type="InterPro" id="IPR010998">
    <property type="entry name" value="Integrase_recombinase_N"/>
</dbReference>
<keyword evidence="3 10" id="KW-0963">Cytoplasm</keyword>
<dbReference type="InterPro" id="IPR013762">
    <property type="entry name" value="Integrase-like_cat_sf"/>
</dbReference>
<evidence type="ECO:0000256" key="3">
    <source>
        <dbReference type="ARBA" id="ARBA00022490"/>
    </source>
</evidence>
<dbReference type="Gene3D" id="1.10.443.10">
    <property type="entry name" value="Intergrase catalytic core"/>
    <property type="match status" value="1"/>
</dbReference>
<evidence type="ECO:0000256" key="5">
    <source>
        <dbReference type="ARBA" id="ARBA00022829"/>
    </source>
</evidence>
<evidence type="ECO:0000256" key="8">
    <source>
        <dbReference type="ARBA" id="ARBA00023172"/>
    </source>
</evidence>
<dbReference type="InterPro" id="IPR011931">
    <property type="entry name" value="Recomb_XerC"/>
</dbReference>
<proteinExistence type="inferred from homology"/>
<dbReference type="EMBL" id="FOXC01000002">
    <property type="protein sequence ID" value="SFO98284.1"/>
    <property type="molecule type" value="Genomic_DNA"/>
</dbReference>
<keyword evidence="7 10" id="KW-0238">DNA-binding</keyword>
<dbReference type="InterPro" id="IPR004107">
    <property type="entry name" value="Integrase_SAM-like_N"/>
</dbReference>
<dbReference type="InterPro" id="IPR050090">
    <property type="entry name" value="Tyrosine_recombinase_XerCD"/>
</dbReference>
<dbReference type="SUPFAM" id="SSF56349">
    <property type="entry name" value="DNA breaking-rejoining enzymes"/>
    <property type="match status" value="1"/>
</dbReference>
<feature type="active site" evidence="10">
    <location>
        <position position="270"/>
    </location>
</feature>
<evidence type="ECO:0000256" key="9">
    <source>
        <dbReference type="ARBA" id="ARBA00023306"/>
    </source>
</evidence>
<dbReference type="GO" id="GO:0007059">
    <property type="term" value="P:chromosome segregation"/>
    <property type="evidence" value="ECO:0007669"/>
    <property type="project" value="UniProtKB-UniRule"/>
</dbReference>
<evidence type="ECO:0000256" key="6">
    <source>
        <dbReference type="ARBA" id="ARBA00022908"/>
    </source>
</evidence>
<accession>A0A1I5LLN6</accession>
<dbReference type="OrthoDB" id="9801717at2"/>
<keyword evidence="4 10" id="KW-0132">Cell division</keyword>
<dbReference type="AlphaFoldDB" id="A0A1I5LLN6"/>
<comment type="subunit">
    <text evidence="10">Forms a cyclic heterotetrameric complex composed of two molecules of XerC and two molecules of XerD.</text>
</comment>
<dbReference type="Gene3D" id="1.10.150.130">
    <property type="match status" value="1"/>
</dbReference>
<comment type="function">
    <text evidence="10">Site-specific tyrosine recombinase, which acts by catalyzing the cutting and rejoining of the recombining DNA molecules. The XerC-XerD complex is essential to convert dimers of the bacterial chromosome into monomers to permit their segregation at cell division. It also contributes to the segregational stability of plasmids.</text>
</comment>
<feature type="active site" description="O-(3'-phospho-DNA)-tyrosine intermediate" evidence="10">
    <location>
        <position position="279"/>
    </location>
</feature>
<dbReference type="GO" id="GO:0005737">
    <property type="term" value="C:cytoplasm"/>
    <property type="evidence" value="ECO:0007669"/>
    <property type="project" value="UniProtKB-SubCell"/>
</dbReference>
<comment type="subcellular location">
    <subcellularLocation>
        <location evidence="1 10">Cytoplasm</location>
    </subcellularLocation>
</comment>
<keyword evidence="8 10" id="KW-0233">DNA recombination</keyword>
<dbReference type="NCBIfam" id="NF040815">
    <property type="entry name" value="recomb_XerA_Arch"/>
    <property type="match status" value="1"/>
</dbReference>
<dbReference type="RefSeq" id="WP_089829767.1">
    <property type="nucleotide sequence ID" value="NZ_BJWI01000002.1"/>
</dbReference>
<dbReference type="Proteomes" id="UP000242243">
    <property type="component" value="Unassembled WGS sequence"/>
</dbReference>
<evidence type="ECO:0000256" key="4">
    <source>
        <dbReference type="ARBA" id="ARBA00022618"/>
    </source>
</evidence>
<protein>
    <recommendedName>
        <fullName evidence="10 11">Tyrosine recombinase XerC</fullName>
    </recommendedName>
</protein>
<evidence type="ECO:0000313" key="16">
    <source>
        <dbReference type="Proteomes" id="UP000242243"/>
    </source>
</evidence>
<dbReference type="GO" id="GO:0051301">
    <property type="term" value="P:cell division"/>
    <property type="evidence" value="ECO:0007669"/>
    <property type="project" value="UniProtKB-UniRule"/>
</dbReference>
<dbReference type="PROSITE" id="PS51900">
    <property type="entry name" value="CB"/>
    <property type="match status" value="1"/>
</dbReference>
<dbReference type="PROSITE" id="PS51898">
    <property type="entry name" value="TYR_RECOMBINASE"/>
    <property type="match status" value="1"/>
</dbReference>
<dbReference type="Proteomes" id="UP000321547">
    <property type="component" value="Unassembled WGS sequence"/>
</dbReference>
<reference evidence="15 16" key="1">
    <citation type="submission" date="2016-10" db="EMBL/GenBank/DDBJ databases">
        <authorList>
            <person name="de Groot N.N."/>
        </authorList>
    </citation>
    <scope>NUCLEOTIDE SEQUENCE [LARGE SCALE GENOMIC DNA]</scope>
    <source>
        <strain evidence="15 16">DSM 17073</strain>
    </source>
</reference>
<evidence type="ECO:0000313" key="17">
    <source>
        <dbReference type="Proteomes" id="UP000321547"/>
    </source>
</evidence>
<evidence type="ECO:0000259" key="13">
    <source>
        <dbReference type="PROSITE" id="PS51900"/>
    </source>
</evidence>
<name>A0A1I5LLN6_9BACI</name>
<sequence length="301" mass="34905">MQAFSIYKDQFKMYLQIEKNASDYTVKEYLHDIDQLFLFMQKEQINEMNEVDDACVRLFLMDLYEQSLSRRTVSRKLSAIRTFFKFMEREGYVSDNPFIGTRLPKQDKKLPDFLYQEELSQLFDVSDLGDPLGQRDQALLEILYATGMRVAECEGLSLKDLDLSLNIVKVLGKGNKERYIPVGSYAEQALNRYINEGRRSLQQNNETEALFLNARGKSLTARGMRLILNKLTEKAALTVHVHPHMLRHTFATHLLNEGADLRSVQELLGHAHLSSTQLYTHVTKDRLKDVYDHSHPRAKKK</sequence>
<feature type="domain" description="Core-binding (CB)" evidence="13">
    <location>
        <begin position="2"/>
        <end position="88"/>
    </location>
</feature>
<dbReference type="PANTHER" id="PTHR30349:SF77">
    <property type="entry name" value="TYROSINE RECOMBINASE XERC"/>
    <property type="match status" value="1"/>
</dbReference>
<evidence type="ECO:0000256" key="7">
    <source>
        <dbReference type="ARBA" id="ARBA00023125"/>
    </source>
</evidence>
<reference evidence="14 17" key="2">
    <citation type="submission" date="2019-07" db="EMBL/GenBank/DDBJ databases">
        <title>Whole genome shotgun sequence of Halolactibacillus halophilus NBRC 100868.</title>
        <authorList>
            <person name="Hosoyama A."/>
            <person name="Uohara A."/>
            <person name="Ohji S."/>
            <person name="Ichikawa N."/>
        </authorList>
    </citation>
    <scope>NUCLEOTIDE SEQUENCE [LARGE SCALE GENOMIC DNA]</scope>
    <source>
        <strain evidence="14 17">NBRC 100868</strain>
    </source>
</reference>
<evidence type="ECO:0000313" key="14">
    <source>
        <dbReference type="EMBL" id="GEM00759.1"/>
    </source>
</evidence>
<dbReference type="GO" id="GO:0003677">
    <property type="term" value="F:DNA binding"/>
    <property type="evidence" value="ECO:0007669"/>
    <property type="project" value="UniProtKB-UniRule"/>
</dbReference>
<dbReference type="InterPro" id="IPR023009">
    <property type="entry name" value="Tyrosine_recombinase_XerC/XerD"/>
</dbReference>
<organism evidence="15 16">
    <name type="scientific">Halolactibacillus halophilus</name>
    <dbReference type="NCBI Taxonomy" id="306540"/>
    <lineage>
        <taxon>Bacteria</taxon>
        <taxon>Bacillati</taxon>
        <taxon>Bacillota</taxon>
        <taxon>Bacilli</taxon>
        <taxon>Bacillales</taxon>
        <taxon>Bacillaceae</taxon>
        <taxon>Halolactibacillus</taxon>
    </lineage>
</organism>
<feature type="active site" evidence="10">
    <location>
        <position position="173"/>
    </location>
</feature>
<dbReference type="EMBL" id="BJWI01000002">
    <property type="protein sequence ID" value="GEM00759.1"/>
    <property type="molecule type" value="Genomic_DNA"/>
</dbReference>
<gene>
    <name evidence="10 14" type="primary">xerC</name>
    <name evidence="14" type="ORF">HHA03_02910</name>
    <name evidence="15" type="ORF">SAMN05421839_102132</name>
</gene>
<dbReference type="Pfam" id="PF00589">
    <property type="entry name" value="Phage_integrase"/>
    <property type="match status" value="1"/>
</dbReference>
<evidence type="ECO:0000256" key="10">
    <source>
        <dbReference type="HAMAP-Rule" id="MF_01808"/>
    </source>
</evidence>
<dbReference type="InterPro" id="IPR011010">
    <property type="entry name" value="DNA_brk_join_enz"/>
</dbReference>
<evidence type="ECO:0000256" key="1">
    <source>
        <dbReference type="ARBA" id="ARBA00004496"/>
    </source>
</evidence>